<keyword evidence="3" id="KW-1185">Reference proteome</keyword>
<evidence type="ECO:0000259" key="1">
    <source>
        <dbReference type="PROSITE" id="PS51186"/>
    </source>
</evidence>
<dbReference type="Proteomes" id="UP000237822">
    <property type="component" value="Unassembled WGS sequence"/>
</dbReference>
<evidence type="ECO:0000313" key="3">
    <source>
        <dbReference type="Proteomes" id="UP000237822"/>
    </source>
</evidence>
<evidence type="ECO:0000313" key="2">
    <source>
        <dbReference type="EMBL" id="PRY53992.1"/>
    </source>
</evidence>
<gene>
    <name evidence="2" type="ORF">BCF74_1266</name>
</gene>
<feature type="domain" description="N-acetyltransferase" evidence="1">
    <location>
        <begin position="25"/>
        <end position="202"/>
    </location>
</feature>
<dbReference type="GO" id="GO:0016747">
    <property type="term" value="F:acyltransferase activity, transferring groups other than amino-acyl groups"/>
    <property type="evidence" value="ECO:0007669"/>
    <property type="project" value="InterPro"/>
</dbReference>
<keyword evidence="2" id="KW-0808">Transferase</keyword>
<proteinExistence type="predicted"/>
<dbReference type="EMBL" id="PVTI01000026">
    <property type="protein sequence ID" value="PRY53992.1"/>
    <property type="molecule type" value="Genomic_DNA"/>
</dbReference>
<dbReference type="OrthoDB" id="9132139at2"/>
<dbReference type="InterPro" id="IPR000182">
    <property type="entry name" value="GNAT_dom"/>
</dbReference>
<dbReference type="Pfam" id="PF13302">
    <property type="entry name" value="Acetyltransf_3"/>
    <property type="match status" value="1"/>
</dbReference>
<dbReference type="InterPro" id="IPR016181">
    <property type="entry name" value="Acyl_CoA_acyltransferase"/>
</dbReference>
<reference evidence="2 3" key="1">
    <citation type="submission" date="2018-03" db="EMBL/GenBank/DDBJ databases">
        <title>Genomic Encyclopedia of Archaeal and Bacterial Type Strains, Phase II (KMG-II): from individual species to whole genera.</title>
        <authorList>
            <person name="Goeker M."/>
        </authorList>
    </citation>
    <scope>NUCLEOTIDE SEQUENCE [LARGE SCALE GENOMIC DNA]</scope>
    <source>
        <strain evidence="2 3">ATCC BAA-1496</strain>
    </source>
</reference>
<dbReference type="PROSITE" id="PS51186">
    <property type="entry name" value="GNAT"/>
    <property type="match status" value="1"/>
</dbReference>
<dbReference type="PANTHER" id="PTHR43792">
    <property type="entry name" value="GNAT FAMILY, PUTATIVE (AFU_ORTHOLOGUE AFUA_3G00765)-RELATED-RELATED"/>
    <property type="match status" value="1"/>
</dbReference>
<dbReference type="AlphaFoldDB" id="A0A2T0U7Z1"/>
<sequence>MTGRVSARALPSLADVDWPVRTERLLLRPATHDDLEVIWHAWRRREDVGRWMNNPWPDLDVYLERLGASEKLATILAVELHDGSGSRWDGRVVMDLHVRVMDSWAQSDVVEAARATKANLGWSMDPEVRGRGLATEAVLAALSVCFDSLRLHRVEADCYAPNSASAALMERVGMTREGHQRAVTLHRDLGWVDQYSYAMLDTDWQTRQEARHA</sequence>
<dbReference type="PANTHER" id="PTHR43792:SF1">
    <property type="entry name" value="N-ACETYLTRANSFERASE DOMAIN-CONTAINING PROTEIN"/>
    <property type="match status" value="1"/>
</dbReference>
<dbReference type="InterPro" id="IPR051531">
    <property type="entry name" value="N-acetyltransferase"/>
</dbReference>
<organism evidence="2 3">
    <name type="scientific">Knoellia remsis</name>
    <dbReference type="NCBI Taxonomy" id="407159"/>
    <lineage>
        <taxon>Bacteria</taxon>
        <taxon>Bacillati</taxon>
        <taxon>Actinomycetota</taxon>
        <taxon>Actinomycetes</taxon>
        <taxon>Micrococcales</taxon>
        <taxon>Intrasporangiaceae</taxon>
        <taxon>Knoellia</taxon>
    </lineage>
</organism>
<accession>A0A2T0U7Z1</accession>
<comment type="caution">
    <text evidence="2">The sequence shown here is derived from an EMBL/GenBank/DDBJ whole genome shotgun (WGS) entry which is preliminary data.</text>
</comment>
<dbReference type="SUPFAM" id="SSF55729">
    <property type="entry name" value="Acyl-CoA N-acyltransferases (Nat)"/>
    <property type="match status" value="1"/>
</dbReference>
<dbReference type="Gene3D" id="3.40.630.30">
    <property type="match status" value="1"/>
</dbReference>
<name>A0A2T0U7Z1_9MICO</name>
<protein>
    <submittedName>
        <fullName evidence="2">RimJ/RimL family protein N-acetyltransferase</fullName>
    </submittedName>
</protein>